<dbReference type="Proteomes" id="UP001219934">
    <property type="component" value="Unassembled WGS sequence"/>
</dbReference>
<proteinExistence type="predicted"/>
<sequence>TSGPVKGMRCGNGWLRPMLGRTAKTLVSAPAYSSGPRGLLLKRGSVQHLQIALHNHFLLPTHSSQAALCAKAQKAQTEGFSPPRG</sequence>
<dbReference type="AlphaFoldDB" id="A0AAD6B4N1"/>
<reference evidence="1" key="1">
    <citation type="submission" date="2022-11" db="EMBL/GenBank/DDBJ databases">
        <title>Chromosome-level genome of Pogonophryne albipinna.</title>
        <authorList>
            <person name="Jo E."/>
        </authorList>
    </citation>
    <scope>NUCLEOTIDE SEQUENCE</scope>
    <source>
        <strain evidence="1">SGF0006</strain>
        <tissue evidence="1">Muscle</tissue>
    </source>
</reference>
<protein>
    <submittedName>
        <fullName evidence="1">Uncharacterized protein</fullName>
    </submittedName>
</protein>
<evidence type="ECO:0000313" key="2">
    <source>
        <dbReference type="Proteomes" id="UP001219934"/>
    </source>
</evidence>
<keyword evidence="2" id="KW-1185">Reference proteome</keyword>
<accession>A0AAD6B4N1</accession>
<comment type="caution">
    <text evidence="1">The sequence shown here is derived from an EMBL/GenBank/DDBJ whole genome shotgun (WGS) entry which is preliminary data.</text>
</comment>
<organism evidence="1 2">
    <name type="scientific">Pogonophryne albipinna</name>
    <dbReference type="NCBI Taxonomy" id="1090488"/>
    <lineage>
        <taxon>Eukaryota</taxon>
        <taxon>Metazoa</taxon>
        <taxon>Chordata</taxon>
        <taxon>Craniata</taxon>
        <taxon>Vertebrata</taxon>
        <taxon>Euteleostomi</taxon>
        <taxon>Actinopterygii</taxon>
        <taxon>Neopterygii</taxon>
        <taxon>Teleostei</taxon>
        <taxon>Neoteleostei</taxon>
        <taxon>Acanthomorphata</taxon>
        <taxon>Eupercaria</taxon>
        <taxon>Perciformes</taxon>
        <taxon>Notothenioidei</taxon>
        <taxon>Pogonophryne</taxon>
    </lineage>
</organism>
<dbReference type="EMBL" id="JAPTMU010000009">
    <property type="protein sequence ID" value="KAJ4937941.1"/>
    <property type="molecule type" value="Genomic_DNA"/>
</dbReference>
<feature type="non-terminal residue" evidence="1">
    <location>
        <position position="1"/>
    </location>
</feature>
<evidence type="ECO:0000313" key="1">
    <source>
        <dbReference type="EMBL" id="KAJ4937941.1"/>
    </source>
</evidence>
<name>A0AAD6B4N1_9TELE</name>
<gene>
    <name evidence="1" type="ORF">JOQ06_002569</name>
</gene>